<evidence type="ECO:0000313" key="3">
    <source>
        <dbReference type="Proteomes" id="UP000812287"/>
    </source>
</evidence>
<comment type="caution">
    <text evidence="2">The sequence shown here is derived from an EMBL/GenBank/DDBJ whole genome shotgun (WGS) entry which is preliminary data.</text>
</comment>
<accession>A0A9P8ANW0</accession>
<evidence type="ECO:0000313" key="2">
    <source>
        <dbReference type="EMBL" id="KAG7442713.1"/>
    </source>
</evidence>
<organism evidence="2 3">
    <name type="scientific">Guyanagaster necrorhizus</name>
    <dbReference type="NCBI Taxonomy" id="856835"/>
    <lineage>
        <taxon>Eukaryota</taxon>
        <taxon>Fungi</taxon>
        <taxon>Dikarya</taxon>
        <taxon>Basidiomycota</taxon>
        <taxon>Agaricomycotina</taxon>
        <taxon>Agaricomycetes</taxon>
        <taxon>Agaricomycetidae</taxon>
        <taxon>Agaricales</taxon>
        <taxon>Marasmiineae</taxon>
        <taxon>Physalacriaceae</taxon>
        <taxon>Guyanagaster</taxon>
    </lineage>
</organism>
<reference evidence="2" key="1">
    <citation type="submission" date="2020-11" db="EMBL/GenBank/DDBJ databases">
        <title>Adaptations for nitrogen fixation in a non-lichenized fungal sporocarp promotes dispersal by wood-feeding termites.</title>
        <authorList>
            <consortium name="DOE Joint Genome Institute"/>
            <person name="Koch R.A."/>
            <person name="Yoon G."/>
            <person name="Arayal U."/>
            <person name="Lail K."/>
            <person name="Amirebrahimi M."/>
            <person name="Labutti K."/>
            <person name="Lipzen A."/>
            <person name="Riley R."/>
            <person name="Barry K."/>
            <person name="Henrissat B."/>
            <person name="Grigoriev I.V."/>
            <person name="Herr J.R."/>
            <person name="Aime M.C."/>
        </authorList>
    </citation>
    <scope>NUCLEOTIDE SEQUENCE</scope>
    <source>
        <strain evidence="2">MCA 3950</strain>
    </source>
</reference>
<sequence length="155" mass="16524">MADTISFPSVNNVMQEDAFSVLCRAVYEDVREAAGPMAQVSTSLSVRDLRSPDCSWRTASSSVGVLDDTGSAHGKNTHCALLSAVSAEVSGTQQDSLDEVPDASMVRPSFPRPSNLVLRSGSSDSSAEDLEINKPSEASTASPIVAMCRRRLFRN</sequence>
<dbReference type="GeneID" id="66106698"/>
<dbReference type="RefSeq" id="XP_043036213.1">
    <property type="nucleotide sequence ID" value="XM_043184401.1"/>
</dbReference>
<dbReference type="AlphaFoldDB" id="A0A9P8ANW0"/>
<dbReference type="Proteomes" id="UP000812287">
    <property type="component" value="Unassembled WGS sequence"/>
</dbReference>
<protein>
    <submittedName>
        <fullName evidence="2">Uncharacterized protein</fullName>
    </submittedName>
</protein>
<keyword evidence="3" id="KW-1185">Reference proteome</keyword>
<name>A0A9P8ANW0_9AGAR</name>
<proteinExistence type="predicted"/>
<dbReference type="EMBL" id="MU250549">
    <property type="protein sequence ID" value="KAG7442713.1"/>
    <property type="molecule type" value="Genomic_DNA"/>
</dbReference>
<gene>
    <name evidence="2" type="ORF">BT62DRAFT_922427</name>
</gene>
<evidence type="ECO:0000256" key="1">
    <source>
        <dbReference type="SAM" id="MobiDB-lite"/>
    </source>
</evidence>
<feature type="region of interest" description="Disordered" evidence="1">
    <location>
        <begin position="91"/>
        <end position="141"/>
    </location>
</feature>